<protein>
    <submittedName>
        <fullName evidence="2">Uncharacterized protein</fullName>
    </submittedName>
</protein>
<gene>
    <name evidence="2" type="ORF">PHAECO_LOCUS7489</name>
</gene>
<sequence length="465" mass="51986">MNLVSFELSTCSNLLFSYNTNFSGFWSRRPQADDKSSPSFLGGLTDLQIQNPTINSITLPKESFFPSKENLDYLEHILYETNIMENADLRRVLLEKAKKHRTYYESLVGSDFIDTMGSISPVQMALEVPGAEVKSSAFSSTVTIEESDPGSRKSRQRRRGVYEMDGTVDEPEAESKFRSVKQLREKYLGMLEKTYKHLSLDCSSSLDREKSELLVPPSSGYCSSSASGASDDEREKIWPTKKVSIRRSASSDSAVHSDEEGPVGERWGGEKKEEEIGAEACLRSPYSPRGSLDHSNVPSKTIIEAHYVPLPIDRKFSIDCASEVPSDTVGDSRRQSCFSEGDSEAPRYRYWRTPSVVVSDYSDDIMGLTLEDIEYIRSKRDASVSPDSSLHSSCSNLNYCGSAISGLDGDYVMSKPYRKSSNCSTCSTLSDEEDSPPSREATLQPLKNREFNESYDFRRVKAICI</sequence>
<organism evidence="2 3">
    <name type="scientific">Phaedon cochleariae</name>
    <name type="common">Mustard beetle</name>
    <dbReference type="NCBI Taxonomy" id="80249"/>
    <lineage>
        <taxon>Eukaryota</taxon>
        <taxon>Metazoa</taxon>
        <taxon>Ecdysozoa</taxon>
        <taxon>Arthropoda</taxon>
        <taxon>Hexapoda</taxon>
        <taxon>Insecta</taxon>
        <taxon>Pterygota</taxon>
        <taxon>Neoptera</taxon>
        <taxon>Endopterygota</taxon>
        <taxon>Coleoptera</taxon>
        <taxon>Polyphaga</taxon>
        <taxon>Cucujiformia</taxon>
        <taxon>Chrysomeloidea</taxon>
        <taxon>Chrysomelidae</taxon>
        <taxon>Chrysomelinae</taxon>
        <taxon>Chrysomelini</taxon>
        <taxon>Phaedon</taxon>
    </lineage>
</organism>
<dbReference type="AlphaFoldDB" id="A0A9N9SE96"/>
<dbReference type="Proteomes" id="UP001153737">
    <property type="component" value="Chromosome 3"/>
</dbReference>
<proteinExistence type="predicted"/>
<dbReference type="OrthoDB" id="338650at2759"/>
<feature type="region of interest" description="Disordered" evidence="1">
    <location>
        <begin position="137"/>
        <end position="161"/>
    </location>
</feature>
<reference evidence="2" key="1">
    <citation type="submission" date="2022-01" db="EMBL/GenBank/DDBJ databases">
        <authorList>
            <person name="King R."/>
        </authorList>
    </citation>
    <scope>NUCLEOTIDE SEQUENCE</scope>
</reference>
<feature type="region of interest" description="Disordered" evidence="1">
    <location>
        <begin position="248"/>
        <end position="274"/>
    </location>
</feature>
<evidence type="ECO:0000313" key="2">
    <source>
        <dbReference type="EMBL" id="CAG9819862.1"/>
    </source>
</evidence>
<dbReference type="EMBL" id="OU896709">
    <property type="protein sequence ID" value="CAG9819862.1"/>
    <property type="molecule type" value="Genomic_DNA"/>
</dbReference>
<name>A0A9N9SE96_PHACE</name>
<reference evidence="2" key="2">
    <citation type="submission" date="2022-10" db="EMBL/GenBank/DDBJ databases">
        <authorList>
            <consortium name="ENA_rothamsted_submissions"/>
            <consortium name="culmorum"/>
            <person name="King R."/>
        </authorList>
    </citation>
    <scope>NUCLEOTIDE SEQUENCE</scope>
</reference>
<evidence type="ECO:0000313" key="3">
    <source>
        <dbReference type="Proteomes" id="UP001153737"/>
    </source>
</evidence>
<evidence type="ECO:0000256" key="1">
    <source>
        <dbReference type="SAM" id="MobiDB-lite"/>
    </source>
</evidence>
<accession>A0A9N9SE96</accession>
<keyword evidence="3" id="KW-1185">Reference proteome</keyword>